<dbReference type="InterPro" id="IPR050791">
    <property type="entry name" value="Aldo-Keto_reductase"/>
</dbReference>
<accession>A0ABR2I9C5</accession>
<dbReference type="PANTHER" id="PTHR43625:SF78">
    <property type="entry name" value="PYRIDOXAL REDUCTASE-RELATED"/>
    <property type="match status" value="1"/>
</dbReference>
<comment type="caution">
    <text evidence="3">The sequence shown here is derived from an EMBL/GenBank/DDBJ whole genome shotgun (WGS) entry which is preliminary data.</text>
</comment>
<dbReference type="PANTHER" id="PTHR43625">
    <property type="entry name" value="AFLATOXIN B1 ALDEHYDE REDUCTASE"/>
    <property type="match status" value="1"/>
</dbReference>
<dbReference type="SUPFAM" id="SSF51430">
    <property type="entry name" value="NAD(P)-linked oxidoreductase"/>
    <property type="match status" value="1"/>
</dbReference>
<evidence type="ECO:0000259" key="2">
    <source>
        <dbReference type="Pfam" id="PF00248"/>
    </source>
</evidence>
<feature type="domain" description="NADP-dependent oxidoreductase" evidence="2">
    <location>
        <begin position="11"/>
        <end position="330"/>
    </location>
</feature>
<evidence type="ECO:0000313" key="3">
    <source>
        <dbReference type="EMBL" id="KAK8859227.1"/>
    </source>
</evidence>
<dbReference type="Pfam" id="PF00248">
    <property type="entry name" value="Aldo_ket_red"/>
    <property type="match status" value="1"/>
</dbReference>
<reference evidence="3 4" key="1">
    <citation type="journal article" date="2024" name="IMA Fungus">
        <title>Apiospora arundinis, a panoply of carbohydrate-active enzymes and secondary metabolites.</title>
        <authorList>
            <person name="Sorensen T."/>
            <person name="Petersen C."/>
            <person name="Muurmann A.T."/>
            <person name="Christiansen J.V."/>
            <person name="Brundto M.L."/>
            <person name="Overgaard C.K."/>
            <person name="Boysen A.T."/>
            <person name="Wollenberg R.D."/>
            <person name="Larsen T.O."/>
            <person name="Sorensen J.L."/>
            <person name="Nielsen K.L."/>
            <person name="Sondergaard T.E."/>
        </authorList>
    </citation>
    <scope>NUCLEOTIDE SEQUENCE [LARGE SCALE GENOMIC DNA]</scope>
    <source>
        <strain evidence="3 4">AAU 773</strain>
    </source>
</reference>
<evidence type="ECO:0000256" key="1">
    <source>
        <dbReference type="ARBA" id="ARBA00023002"/>
    </source>
</evidence>
<keyword evidence="4" id="KW-1185">Reference proteome</keyword>
<keyword evidence="1" id="KW-0560">Oxidoreductase</keyword>
<dbReference type="InterPro" id="IPR023210">
    <property type="entry name" value="NADP_OxRdtase_dom"/>
</dbReference>
<dbReference type="CDD" id="cd19077">
    <property type="entry name" value="AKR_AKR8A1-2"/>
    <property type="match status" value="1"/>
</dbReference>
<name>A0ABR2I9C5_9PEZI</name>
<dbReference type="EMBL" id="JAPCWZ010000006">
    <property type="protein sequence ID" value="KAK8859227.1"/>
    <property type="molecule type" value="Genomic_DNA"/>
</dbReference>
<gene>
    <name evidence="3" type="ORF">PGQ11_009961</name>
</gene>
<protein>
    <submittedName>
        <fullName evidence="3">Aldo/keto reductase</fullName>
    </submittedName>
</protein>
<dbReference type="InterPro" id="IPR036812">
    <property type="entry name" value="NAD(P)_OxRdtase_dom_sf"/>
</dbReference>
<organism evidence="3 4">
    <name type="scientific">Apiospora arundinis</name>
    <dbReference type="NCBI Taxonomy" id="335852"/>
    <lineage>
        <taxon>Eukaryota</taxon>
        <taxon>Fungi</taxon>
        <taxon>Dikarya</taxon>
        <taxon>Ascomycota</taxon>
        <taxon>Pezizomycotina</taxon>
        <taxon>Sordariomycetes</taxon>
        <taxon>Xylariomycetidae</taxon>
        <taxon>Amphisphaeriales</taxon>
        <taxon>Apiosporaceae</taxon>
        <taxon>Apiospora</taxon>
    </lineage>
</organism>
<dbReference type="Gene3D" id="3.20.20.100">
    <property type="entry name" value="NADP-dependent oxidoreductase domain"/>
    <property type="match status" value="1"/>
</dbReference>
<proteinExistence type="predicted"/>
<evidence type="ECO:0000313" key="4">
    <source>
        <dbReference type="Proteomes" id="UP001390339"/>
    </source>
</evidence>
<sequence>MPQIAGKEIGPIGYGMMGFGMKPMMGLPLDTAQAFEALDAALASGCNFWNGGEFYGPPDNNSLVLLEKYLAARPEGTADKIVLSVKGCFSHATMSADGSPEGVRRSIDGCLAQLKGRKSKIDIFQCARRDPNVPLEVTLGVIENEYVKTGKVGGIGLSEVRAETIHEAVKVATIAAVEVELSLWSTEILTNGVAEACAQYGIPIVAYSPVGRGFLTGQFQTWEDVEKAAATNPAVRMSPRFAKENFDNNLALVHRVQAIVDAKGGGCTPAQLAINWTRVLPRLSAPLKQKMPSGAIVVPIPGSSAPERVIENAALVDLSEDEMKQIDDILDKFVPAGGRYPSSVPINT</sequence>
<dbReference type="Proteomes" id="UP001390339">
    <property type="component" value="Unassembled WGS sequence"/>
</dbReference>